<comment type="caution">
    <text evidence="8">The sequence shown here is derived from an EMBL/GenBank/DDBJ whole genome shotgun (WGS) entry which is preliminary data.</text>
</comment>
<dbReference type="Proteomes" id="UP001596328">
    <property type="component" value="Unassembled WGS sequence"/>
</dbReference>
<evidence type="ECO:0000256" key="6">
    <source>
        <dbReference type="ARBA" id="ARBA00022840"/>
    </source>
</evidence>
<feature type="region of interest" description="Disordered" evidence="7">
    <location>
        <begin position="182"/>
        <end position="205"/>
    </location>
</feature>
<dbReference type="EC" id="2.7.4.3" evidence="8"/>
<accession>A0ABD5S526</accession>
<dbReference type="InterPro" id="IPR020618">
    <property type="entry name" value="Adenyl_kinase_AK6"/>
</dbReference>
<dbReference type="AlphaFoldDB" id="A0ABD5S526"/>
<feature type="non-terminal residue" evidence="8">
    <location>
        <position position="205"/>
    </location>
</feature>
<dbReference type="HAMAP" id="MF_00039">
    <property type="entry name" value="Adenylate_kinase_AK6"/>
    <property type="match status" value="1"/>
</dbReference>
<protein>
    <submittedName>
        <fullName evidence="8">Adenylate kinase family protein</fullName>
        <ecNumber evidence="8">2.7.4.3</ecNumber>
    </submittedName>
</protein>
<evidence type="ECO:0000256" key="4">
    <source>
        <dbReference type="ARBA" id="ARBA00022741"/>
    </source>
</evidence>
<dbReference type="PANTHER" id="PTHR12595:SF0">
    <property type="entry name" value="ADENYLATE KINASE ISOENZYME 6"/>
    <property type="match status" value="1"/>
</dbReference>
<evidence type="ECO:0000313" key="9">
    <source>
        <dbReference type="Proteomes" id="UP001596328"/>
    </source>
</evidence>
<organism evidence="8 9">
    <name type="scientific">Halobium palmae</name>
    <dbReference type="NCBI Taxonomy" id="1776492"/>
    <lineage>
        <taxon>Archaea</taxon>
        <taxon>Methanobacteriati</taxon>
        <taxon>Methanobacteriota</taxon>
        <taxon>Stenosarchaea group</taxon>
        <taxon>Halobacteria</taxon>
        <taxon>Halobacteriales</taxon>
        <taxon>Haloferacaceae</taxon>
        <taxon>Halobium</taxon>
    </lineage>
</organism>
<evidence type="ECO:0000256" key="1">
    <source>
        <dbReference type="ARBA" id="ARBA00022517"/>
    </source>
</evidence>
<reference evidence="8 9" key="1">
    <citation type="journal article" date="2019" name="Int. J. Syst. Evol. Microbiol.">
        <title>The Global Catalogue of Microorganisms (GCM) 10K type strain sequencing project: providing services to taxonomists for standard genome sequencing and annotation.</title>
        <authorList>
            <consortium name="The Broad Institute Genomics Platform"/>
            <consortium name="The Broad Institute Genome Sequencing Center for Infectious Disease"/>
            <person name="Wu L."/>
            <person name="Ma J."/>
        </authorList>
    </citation>
    <scope>NUCLEOTIDE SEQUENCE [LARGE SCALE GENOMIC DNA]</scope>
    <source>
        <strain evidence="8 9">NBRC 111368</strain>
    </source>
</reference>
<evidence type="ECO:0000256" key="2">
    <source>
        <dbReference type="ARBA" id="ARBA00022552"/>
    </source>
</evidence>
<evidence type="ECO:0000256" key="3">
    <source>
        <dbReference type="ARBA" id="ARBA00022679"/>
    </source>
</evidence>
<keyword evidence="5 8" id="KW-0418">Kinase</keyword>
<dbReference type="Gene3D" id="3.40.50.300">
    <property type="entry name" value="P-loop containing nucleotide triphosphate hydrolases"/>
    <property type="match status" value="1"/>
</dbReference>
<gene>
    <name evidence="8" type="ORF">ACFQE1_20830</name>
</gene>
<dbReference type="GO" id="GO:0005524">
    <property type="term" value="F:ATP binding"/>
    <property type="evidence" value="ECO:0007669"/>
    <property type="project" value="UniProtKB-KW"/>
</dbReference>
<feature type="non-terminal residue" evidence="8">
    <location>
        <position position="1"/>
    </location>
</feature>
<dbReference type="EMBL" id="JBHSWU010001378">
    <property type="protein sequence ID" value="MFC6726770.1"/>
    <property type="molecule type" value="Genomic_DNA"/>
</dbReference>
<keyword evidence="1" id="KW-0690">Ribosome biogenesis</keyword>
<dbReference type="GO" id="GO:0004017">
    <property type="term" value="F:AMP kinase activity"/>
    <property type="evidence" value="ECO:0007669"/>
    <property type="project" value="UniProtKB-EC"/>
</dbReference>
<evidence type="ECO:0000256" key="5">
    <source>
        <dbReference type="ARBA" id="ARBA00022777"/>
    </source>
</evidence>
<evidence type="ECO:0000256" key="7">
    <source>
        <dbReference type="SAM" id="MobiDB-lite"/>
    </source>
</evidence>
<dbReference type="InterPro" id="IPR027417">
    <property type="entry name" value="P-loop_NTPase"/>
</dbReference>
<keyword evidence="4" id="KW-0547">Nucleotide-binding</keyword>
<dbReference type="PANTHER" id="PTHR12595">
    <property type="entry name" value="POS9-ACTIVATING FACTOR FAP7-RELATED"/>
    <property type="match status" value="1"/>
</dbReference>
<keyword evidence="3 8" id="KW-0808">Transferase</keyword>
<dbReference type="GO" id="GO:0006364">
    <property type="term" value="P:rRNA processing"/>
    <property type="evidence" value="ECO:0007669"/>
    <property type="project" value="UniProtKB-KW"/>
</dbReference>
<dbReference type="Pfam" id="PF13238">
    <property type="entry name" value="AAA_18"/>
    <property type="match status" value="1"/>
</dbReference>
<keyword evidence="9" id="KW-1185">Reference proteome</keyword>
<keyword evidence="6" id="KW-0067">ATP-binding</keyword>
<sequence>VSGTPGTGKTTATELLGGDPALDPTVVHLNDVVRDEVLWTERDDERDSLVADLDAIRDWLAEREGVGWFDAGDAGVDGEGDTDDPVVVVDSHLAHHLDADRVVVLRCAPDELEDRLLDRGESEAKARENAESEALDVILSEAFERHGPESVYEIDTTGREPEAVAADVADVIRGEREPSAGTVDFLDYLGDPGEGVGADGEEFAE</sequence>
<evidence type="ECO:0000313" key="8">
    <source>
        <dbReference type="EMBL" id="MFC6726770.1"/>
    </source>
</evidence>
<proteinExistence type="inferred from homology"/>
<dbReference type="SUPFAM" id="SSF52540">
    <property type="entry name" value="P-loop containing nucleoside triphosphate hydrolases"/>
    <property type="match status" value="1"/>
</dbReference>
<keyword evidence="2" id="KW-0698">rRNA processing</keyword>
<name>A0ABD5S526_9EURY</name>